<dbReference type="AlphaFoldDB" id="A0A177TEL4"/>
<evidence type="ECO:0000256" key="3">
    <source>
        <dbReference type="ARBA" id="ARBA00022705"/>
    </source>
</evidence>
<keyword evidence="9 15" id="KW-0269">Exonuclease</keyword>
<keyword evidence="13 15" id="KW-0539">Nucleus</keyword>
<dbReference type="SMART" id="SM00475">
    <property type="entry name" value="53EXOc"/>
    <property type="match status" value="1"/>
</dbReference>
<evidence type="ECO:0000256" key="1">
    <source>
        <dbReference type="ARBA" id="ARBA00004173"/>
    </source>
</evidence>
<keyword evidence="3 15" id="KW-0235">DNA replication</keyword>
<proteinExistence type="inferred from homology"/>
<comment type="cofactor">
    <cofactor evidence="15">
        <name>Mg(2+)</name>
        <dbReference type="ChEBI" id="CHEBI:18420"/>
    </cofactor>
    <text evidence="15">Binds 2 magnesium ions per subunit. They probably participate in the reaction catalyzed by the enzyme. May bind an additional third magnesium ion after substrate binding.</text>
</comment>
<protein>
    <recommendedName>
        <fullName evidence="15">Flap endonuclease 1</fullName>
        <shortName evidence="15">FEN-1</shortName>
        <ecNumber evidence="15">3.1.-.-</ecNumber>
    </recommendedName>
    <alternativeName>
        <fullName evidence="15">Flap structure-specific endonuclease 1</fullName>
    </alternativeName>
</protein>
<feature type="coiled-coil region" evidence="16">
    <location>
        <begin position="104"/>
        <end position="131"/>
    </location>
</feature>
<evidence type="ECO:0000256" key="4">
    <source>
        <dbReference type="ARBA" id="ARBA00022722"/>
    </source>
</evidence>
<dbReference type="GO" id="GO:0005730">
    <property type="term" value="C:nucleolus"/>
    <property type="evidence" value="ECO:0007669"/>
    <property type="project" value="UniProtKB-SubCell"/>
</dbReference>
<keyword evidence="6 15" id="KW-0255">Endonuclease</keyword>
<dbReference type="InterPro" id="IPR023426">
    <property type="entry name" value="Flap_endonuc"/>
</dbReference>
<dbReference type="InterPro" id="IPR006086">
    <property type="entry name" value="XPG-I_dom"/>
</dbReference>
<dbReference type="CDD" id="cd09867">
    <property type="entry name" value="PIN_FEN1"/>
    <property type="match status" value="1"/>
</dbReference>
<dbReference type="InterPro" id="IPR019974">
    <property type="entry name" value="XPG_CS"/>
</dbReference>
<reference evidence="21" key="1">
    <citation type="submission" date="2016-04" db="EMBL/GenBank/DDBJ databases">
        <authorList>
            <person name="Nguyen H.D."/>
            <person name="Samba Siva P."/>
            <person name="Cullis J."/>
            <person name="Levesque C.A."/>
            <person name="Hambleton S."/>
        </authorList>
    </citation>
    <scope>NUCLEOTIDE SEQUENCE</scope>
    <source>
        <strain evidence="21">DAOMC 236416</strain>
    </source>
</reference>
<comment type="subcellular location">
    <subcellularLocation>
        <location evidence="1 15">Mitochondrion</location>
    </subcellularLocation>
    <subcellularLocation>
        <location evidence="15">Nucleus</location>
        <location evidence="15">Nucleolus</location>
    </subcellularLocation>
    <subcellularLocation>
        <location evidence="15">Nucleus</location>
        <location evidence="15">Nucleoplasm</location>
    </subcellularLocation>
    <text evidence="15">Resides mostly in the nucleoli and relocalizes to the nucleoplasm upon DNA damage.</text>
</comment>
<dbReference type="SUPFAM" id="SSF88723">
    <property type="entry name" value="PIN domain-like"/>
    <property type="match status" value="1"/>
</dbReference>
<dbReference type="SMART" id="SM00485">
    <property type="entry name" value="XPGN"/>
    <property type="match status" value="1"/>
</dbReference>
<feature type="compositionally biased region" description="Low complexity" evidence="17">
    <location>
        <begin position="378"/>
        <end position="394"/>
    </location>
</feature>
<name>A0A177TEL4_9BASI</name>
<keyword evidence="5 15" id="KW-0479">Metal-binding</keyword>
<evidence type="ECO:0000256" key="17">
    <source>
        <dbReference type="SAM" id="MobiDB-lite"/>
    </source>
</evidence>
<dbReference type="GO" id="GO:0005739">
    <property type="term" value="C:mitochondrion"/>
    <property type="evidence" value="ECO:0007669"/>
    <property type="project" value="UniProtKB-SubCell"/>
</dbReference>
<dbReference type="Gene3D" id="3.40.50.1010">
    <property type="entry name" value="5'-nuclease"/>
    <property type="match status" value="1"/>
</dbReference>
<dbReference type="SUPFAM" id="SSF47807">
    <property type="entry name" value="5' to 3' exonuclease, C-terminal subdomain"/>
    <property type="match status" value="1"/>
</dbReference>
<dbReference type="InterPro" id="IPR029060">
    <property type="entry name" value="PIN-like_dom_sf"/>
</dbReference>
<accession>A0A177TEL4</accession>
<evidence type="ECO:0000256" key="9">
    <source>
        <dbReference type="ARBA" id="ARBA00022839"/>
    </source>
</evidence>
<evidence type="ECO:0000313" key="22">
    <source>
        <dbReference type="Proteomes" id="UP000077521"/>
    </source>
</evidence>
<feature type="compositionally biased region" description="Low complexity" evidence="17">
    <location>
        <begin position="352"/>
        <end position="363"/>
    </location>
</feature>
<dbReference type="GO" id="GO:0003677">
    <property type="term" value="F:DNA binding"/>
    <property type="evidence" value="ECO:0007669"/>
    <property type="project" value="UniProtKB-UniRule"/>
</dbReference>
<evidence type="ECO:0000259" key="19">
    <source>
        <dbReference type="SMART" id="SM00484"/>
    </source>
</evidence>
<dbReference type="GO" id="GO:0005654">
    <property type="term" value="C:nucleoplasm"/>
    <property type="evidence" value="ECO:0007669"/>
    <property type="project" value="UniProtKB-SubCell"/>
</dbReference>
<dbReference type="PANTHER" id="PTHR11081:SF9">
    <property type="entry name" value="FLAP ENDONUCLEASE 1"/>
    <property type="match status" value="1"/>
</dbReference>
<dbReference type="GO" id="GO:0043137">
    <property type="term" value="P:DNA replication, removal of RNA primer"/>
    <property type="evidence" value="ECO:0007669"/>
    <property type="project" value="UniProtKB-UniRule"/>
</dbReference>
<reference evidence="21" key="2">
    <citation type="journal article" date="2019" name="IMA Fungus">
        <title>Genome sequencing and comparison of five Tilletia species to identify candidate genes for the detection of regulated species infecting wheat.</title>
        <authorList>
            <person name="Nguyen H.D.T."/>
            <person name="Sultana T."/>
            <person name="Kesanakurti P."/>
            <person name="Hambleton S."/>
        </authorList>
    </citation>
    <scope>NUCLEOTIDE SEQUENCE</scope>
    <source>
        <strain evidence="21">DAOMC 236416</strain>
    </source>
</reference>
<evidence type="ECO:0000256" key="8">
    <source>
        <dbReference type="ARBA" id="ARBA00022801"/>
    </source>
</evidence>
<dbReference type="Proteomes" id="UP000077521">
    <property type="component" value="Unassembled WGS sequence"/>
</dbReference>
<keyword evidence="12 15" id="KW-0234">DNA repair</keyword>
<feature type="domain" description="XPG N-terminal" evidence="20">
    <location>
        <begin position="1"/>
        <end position="108"/>
    </location>
</feature>
<dbReference type="PANTHER" id="PTHR11081">
    <property type="entry name" value="FLAP ENDONUCLEASE FAMILY MEMBER"/>
    <property type="match status" value="1"/>
</dbReference>
<dbReference type="InterPro" id="IPR006085">
    <property type="entry name" value="XPG_DNA_repair_N"/>
</dbReference>
<dbReference type="EMBL" id="LWDF02000568">
    <property type="protein sequence ID" value="KAE8244814.1"/>
    <property type="molecule type" value="Genomic_DNA"/>
</dbReference>
<dbReference type="InterPro" id="IPR008918">
    <property type="entry name" value="HhH2"/>
</dbReference>
<dbReference type="FunFam" id="1.10.150.20:FF:000009">
    <property type="entry name" value="Flap endonuclease 1"/>
    <property type="match status" value="1"/>
</dbReference>
<keyword evidence="22" id="KW-1185">Reference proteome</keyword>
<dbReference type="SMART" id="SM00484">
    <property type="entry name" value="XPGI"/>
    <property type="match status" value="1"/>
</dbReference>
<evidence type="ECO:0000256" key="13">
    <source>
        <dbReference type="ARBA" id="ARBA00023242"/>
    </source>
</evidence>
<dbReference type="GO" id="GO:0006284">
    <property type="term" value="P:base-excision repair"/>
    <property type="evidence" value="ECO:0007669"/>
    <property type="project" value="UniProtKB-UniRule"/>
</dbReference>
<evidence type="ECO:0000256" key="16">
    <source>
        <dbReference type="SAM" id="Coils"/>
    </source>
</evidence>
<evidence type="ECO:0000313" key="21">
    <source>
        <dbReference type="EMBL" id="KAE8244814.1"/>
    </source>
</evidence>
<evidence type="ECO:0000256" key="6">
    <source>
        <dbReference type="ARBA" id="ARBA00022759"/>
    </source>
</evidence>
<dbReference type="InterPro" id="IPR006084">
    <property type="entry name" value="XPG/Rad2"/>
</dbReference>
<evidence type="ECO:0000256" key="14">
    <source>
        <dbReference type="ARBA" id="ARBA00034726"/>
    </source>
</evidence>
<dbReference type="PROSITE" id="PS00842">
    <property type="entry name" value="XPG_2"/>
    <property type="match status" value="1"/>
</dbReference>
<feature type="region of interest" description="Disordered" evidence="17">
    <location>
        <begin position="343"/>
        <end position="402"/>
    </location>
</feature>
<evidence type="ECO:0000256" key="7">
    <source>
        <dbReference type="ARBA" id="ARBA00022763"/>
    </source>
</evidence>
<comment type="function">
    <text evidence="15">Structure-specific nuclease with 5'-flap endonuclease and 5'-3' exonuclease activities involved in DNA replication and repair. During DNA replication, cleaves the 5'-overhanging flap structure that is generated by displacement synthesis when DNA polymerase encounters the 5'-end of a downstream Okazaki fragment. It enters the flap from the 5'-end and then tracks to cleave the flap base, leaving a nick for ligation. Also involved in the long patch base excision repair (LP-BER) pathway, by cleaving within the apurinic/apyrimidinic (AP) site-terminated flap. Acts as a genome stabilization factor that prevents flaps from equilibrating into structures that lead to duplications and deletions. Also possesses 5'-3' exonuclease activity on nicked or gapped double-stranded DNA, and exhibits RNase H activity. Also involved in replication and repair of rDNA and in repairing mitochondrial DNA.</text>
</comment>
<evidence type="ECO:0000259" key="20">
    <source>
        <dbReference type="SMART" id="SM00485"/>
    </source>
</evidence>
<keyword evidence="8 15" id="KW-0378">Hydrolase</keyword>
<evidence type="ECO:0000256" key="12">
    <source>
        <dbReference type="ARBA" id="ARBA00023204"/>
    </source>
</evidence>
<evidence type="ECO:0000256" key="11">
    <source>
        <dbReference type="ARBA" id="ARBA00023128"/>
    </source>
</evidence>
<dbReference type="GO" id="GO:0008409">
    <property type="term" value="F:5'-3' exonuclease activity"/>
    <property type="evidence" value="ECO:0007669"/>
    <property type="project" value="UniProtKB-UniRule"/>
</dbReference>
<dbReference type="Pfam" id="PF00867">
    <property type="entry name" value="XPG_I"/>
    <property type="match status" value="1"/>
</dbReference>
<keyword evidence="16" id="KW-0175">Coiled coil</keyword>
<dbReference type="Pfam" id="PF00752">
    <property type="entry name" value="XPG_N"/>
    <property type="match status" value="1"/>
</dbReference>
<keyword evidence="2 15" id="KW-0597">Phosphoprotein</keyword>
<dbReference type="HAMAP" id="MF_00614">
    <property type="entry name" value="Fen"/>
    <property type="match status" value="1"/>
</dbReference>
<organism evidence="21 22">
    <name type="scientific">Tilletia indica</name>
    <dbReference type="NCBI Taxonomy" id="43049"/>
    <lineage>
        <taxon>Eukaryota</taxon>
        <taxon>Fungi</taxon>
        <taxon>Dikarya</taxon>
        <taxon>Basidiomycota</taxon>
        <taxon>Ustilaginomycotina</taxon>
        <taxon>Exobasidiomycetes</taxon>
        <taxon>Tilletiales</taxon>
        <taxon>Tilletiaceae</taxon>
        <taxon>Tilletia</taxon>
    </lineage>
</organism>
<dbReference type="GO" id="GO:0000287">
    <property type="term" value="F:magnesium ion binding"/>
    <property type="evidence" value="ECO:0007669"/>
    <property type="project" value="UniProtKB-UniRule"/>
</dbReference>
<feature type="domain" description="XPG-I" evidence="19">
    <location>
        <begin position="147"/>
        <end position="219"/>
    </location>
</feature>
<dbReference type="Gene3D" id="1.10.150.20">
    <property type="entry name" value="5' to 3' exonuclease, C-terminal subdomain"/>
    <property type="match status" value="1"/>
</dbReference>
<dbReference type="InterPro" id="IPR002421">
    <property type="entry name" value="5-3_exonuclease"/>
</dbReference>
<sequence>MGIKGLTGLINDEAPAAIKASDIKTYFGRKVAIDASMSLYQFLIAVRQQDGQQLMSHTGETTSHLMGFFYRTLRMIDYGIKPMYVFDGKPPDLKKAVLASRYGKREEAREEQEEEKDVADAERMEQLARRQVRPTRSHNDEVRQLLKLMGIPCITAPSEAEAQCAELCRAGKVYAAGSEDMDTLTFGSPILLKHLTFSEQKKMPVHEVSLAKAREGLGMDMDQFIDLCILLGCDYLDSIKGIGPKTALKLIRDHGNIEAVLEHLRTEGKKSIVVPEVWPYEEARKLFKNPDTQKGDDLELKWEAPDVEGLVKFLCQDKGFSEDRVRKGAEKLTKSLSQKQQGRLDGFFTVMPSSKPEASSSGKKGAKGKGKDDKKTKSSSSTSAKSSKPSKPTAVGTAKKGR</sequence>
<evidence type="ECO:0000259" key="18">
    <source>
        <dbReference type="SMART" id="SM00475"/>
    </source>
</evidence>
<evidence type="ECO:0000256" key="5">
    <source>
        <dbReference type="ARBA" id="ARBA00022723"/>
    </source>
</evidence>
<dbReference type="PROSITE" id="PS00841">
    <property type="entry name" value="XPG_1"/>
    <property type="match status" value="1"/>
</dbReference>
<keyword evidence="4 15" id="KW-0540">Nuclease</keyword>
<dbReference type="EC" id="3.1.-.-" evidence="15"/>
<dbReference type="SMART" id="SM00279">
    <property type="entry name" value="HhH2"/>
    <property type="match status" value="1"/>
</dbReference>
<evidence type="ECO:0000256" key="2">
    <source>
        <dbReference type="ARBA" id="ARBA00022553"/>
    </source>
</evidence>
<dbReference type="PRINTS" id="PR00853">
    <property type="entry name" value="XPGRADSUPER"/>
</dbReference>
<dbReference type="InterPro" id="IPR036279">
    <property type="entry name" value="5-3_exonuclease_C_sf"/>
</dbReference>
<evidence type="ECO:0000256" key="15">
    <source>
        <dbReference type="HAMAP-Rule" id="MF_03140"/>
    </source>
</evidence>
<comment type="similarity">
    <text evidence="14 15">Belongs to the XPG/RAD2 endonuclease family. FEN1 subfamily.</text>
</comment>
<dbReference type="FunFam" id="3.40.50.1010:FF:000003">
    <property type="entry name" value="Flap endonuclease 1"/>
    <property type="match status" value="1"/>
</dbReference>
<gene>
    <name evidence="21" type="ORF">A4X13_0g6236</name>
</gene>
<evidence type="ECO:0000256" key="10">
    <source>
        <dbReference type="ARBA" id="ARBA00022842"/>
    </source>
</evidence>
<keyword evidence="7 15" id="KW-0227">DNA damage</keyword>
<keyword evidence="10 15" id="KW-0460">Magnesium</keyword>
<dbReference type="GO" id="GO:0017108">
    <property type="term" value="F:5'-flap endonuclease activity"/>
    <property type="evidence" value="ECO:0007669"/>
    <property type="project" value="UniProtKB-UniRule"/>
</dbReference>
<keyword evidence="11 15" id="KW-0496">Mitochondrion</keyword>
<feature type="domain" description="5'-3' exonuclease" evidence="18">
    <location>
        <begin position="29"/>
        <end position="321"/>
    </location>
</feature>
<comment type="caution">
    <text evidence="21">The sequence shown here is derived from an EMBL/GenBank/DDBJ whole genome shotgun (WGS) entry which is preliminary data.</text>
</comment>